<dbReference type="Proteomes" id="UP000245884">
    <property type="component" value="Unassembled WGS sequence"/>
</dbReference>
<proteinExistence type="predicted"/>
<sequence length="578" mass="64427">MAQSLITRLNTAFSSGSPQQVAALFRSDGYLKDILCLQWDYRAPQTPGNIEKFLNECGMSKEKTIKNFTLEPASVADNDSFPGVPWLMGFFTFETNVGRGRGVFRLHKDGSQQPKLHALFLGLEELKGHEEKKGSLRIRGTEYGEERGKATWQEKRERKKEFLDEEPAVAIVGAGQSGLMLAYRLGQLGVPTVILDRNPRIGDNWRNRYKSLVLHDPVHYDHMAGLPFPAHWPIYTAKDKLANWFEFYAETMELNAWMGTSIDRTSFDEAKGEWTVDVTRADGSKRTIHPKHMCLATGHSGEMNKPTFKGQENFKGPVVHSSEFTSGDKYQGKRALVVGANNSGQDLSVNLCEHGWHVTQQQRSSTYVMSVRAVEEVLLKGLYSEDGPPTEDADLIFNSSPNPMHLPVQKVVADKMATGIDKDIIAKLQKAGFNWGKGVGDAGFLYSYYSKGGGYYLATGSEDYISDGRIKMKQGVEIDHMTSDGVVFSDGSELQCDLIVLATGYLNMRTSAMKILGEKEGSKFNPVWGLDDEGELRVAWRPTGHSNGWIQCGNLALNRWHSKKLALQIKARLEGIAQ</sequence>
<evidence type="ECO:0000256" key="1">
    <source>
        <dbReference type="ARBA" id="ARBA00022630"/>
    </source>
</evidence>
<dbReference type="InterPro" id="IPR020946">
    <property type="entry name" value="Flavin_mOase-like"/>
</dbReference>
<keyword evidence="4" id="KW-0503">Monooxygenase</keyword>
<dbReference type="Gene3D" id="3.50.50.60">
    <property type="entry name" value="FAD/NAD(P)-binding domain"/>
    <property type="match status" value="1"/>
</dbReference>
<keyword evidence="1" id="KW-0285">Flavoprotein</keyword>
<name>A0A316UQR0_9BASI</name>
<protein>
    <submittedName>
        <fullName evidence="4">Dimethylaniline monooxygenase</fullName>
    </submittedName>
</protein>
<dbReference type="GeneID" id="37026313"/>
<dbReference type="InterPro" id="IPR050982">
    <property type="entry name" value="Auxin_biosynth/cation_transpt"/>
</dbReference>
<evidence type="ECO:0000256" key="3">
    <source>
        <dbReference type="ARBA" id="ARBA00023002"/>
    </source>
</evidence>
<dbReference type="Pfam" id="PF00743">
    <property type="entry name" value="FMO-like"/>
    <property type="match status" value="1"/>
</dbReference>
<dbReference type="SUPFAM" id="SSF51905">
    <property type="entry name" value="FAD/NAD(P)-binding domain"/>
    <property type="match status" value="1"/>
</dbReference>
<dbReference type="AlphaFoldDB" id="A0A316UQR0"/>
<dbReference type="GO" id="GO:0004499">
    <property type="term" value="F:N,N-dimethylaniline monooxygenase activity"/>
    <property type="evidence" value="ECO:0007669"/>
    <property type="project" value="InterPro"/>
</dbReference>
<evidence type="ECO:0000313" key="5">
    <source>
        <dbReference type="Proteomes" id="UP000245884"/>
    </source>
</evidence>
<dbReference type="RefSeq" id="XP_025361263.1">
    <property type="nucleotide sequence ID" value="XM_025504490.1"/>
</dbReference>
<dbReference type="InterPro" id="IPR036188">
    <property type="entry name" value="FAD/NAD-bd_sf"/>
</dbReference>
<evidence type="ECO:0000313" key="4">
    <source>
        <dbReference type="EMBL" id="PWN26651.1"/>
    </source>
</evidence>
<reference evidence="4 5" key="1">
    <citation type="journal article" date="2018" name="Mol. Biol. Evol.">
        <title>Broad Genomic Sampling Reveals a Smut Pathogenic Ancestry of the Fungal Clade Ustilaginomycotina.</title>
        <authorList>
            <person name="Kijpornyongpan T."/>
            <person name="Mondo S.J."/>
            <person name="Barry K."/>
            <person name="Sandor L."/>
            <person name="Lee J."/>
            <person name="Lipzen A."/>
            <person name="Pangilinan J."/>
            <person name="LaButti K."/>
            <person name="Hainaut M."/>
            <person name="Henrissat B."/>
            <person name="Grigoriev I.V."/>
            <person name="Spatafora J.W."/>
            <person name="Aime M.C."/>
        </authorList>
    </citation>
    <scope>NUCLEOTIDE SEQUENCE [LARGE SCALE GENOMIC DNA]</scope>
    <source>
        <strain evidence="4 5">MCA 5214</strain>
    </source>
</reference>
<dbReference type="EMBL" id="KZ819671">
    <property type="protein sequence ID" value="PWN26651.1"/>
    <property type="molecule type" value="Genomic_DNA"/>
</dbReference>
<keyword evidence="5" id="KW-1185">Reference proteome</keyword>
<evidence type="ECO:0000256" key="2">
    <source>
        <dbReference type="ARBA" id="ARBA00022827"/>
    </source>
</evidence>
<dbReference type="GO" id="GO:0050661">
    <property type="term" value="F:NADP binding"/>
    <property type="evidence" value="ECO:0007669"/>
    <property type="project" value="InterPro"/>
</dbReference>
<dbReference type="PANTHER" id="PTHR43539">
    <property type="entry name" value="FLAVIN-BINDING MONOOXYGENASE-LIKE PROTEIN (AFU_ORTHOLOGUE AFUA_4G09220)"/>
    <property type="match status" value="1"/>
</dbReference>
<organism evidence="4 5">
    <name type="scientific">Jaminaea rosea</name>
    <dbReference type="NCBI Taxonomy" id="1569628"/>
    <lineage>
        <taxon>Eukaryota</taxon>
        <taxon>Fungi</taxon>
        <taxon>Dikarya</taxon>
        <taxon>Basidiomycota</taxon>
        <taxon>Ustilaginomycotina</taxon>
        <taxon>Exobasidiomycetes</taxon>
        <taxon>Microstromatales</taxon>
        <taxon>Microstromatales incertae sedis</taxon>
        <taxon>Jaminaea</taxon>
    </lineage>
</organism>
<dbReference type="GO" id="GO:0050660">
    <property type="term" value="F:flavin adenine dinucleotide binding"/>
    <property type="evidence" value="ECO:0007669"/>
    <property type="project" value="InterPro"/>
</dbReference>
<accession>A0A316UQR0</accession>
<keyword evidence="3" id="KW-0560">Oxidoreductase</keyword>
<keyword evidence="2" id="KW-0274">FAD</keyword>
<dbReference type="STRING" id="1569628.A0A316UQR0"/>
<dbReference type="PANTHER" id="PTHR43539:SF68">
    <property type="entry name" value="FLAVIN-BINDING MONOOXYGENASE-LIKE PROTEIN (AFU_ORTHOLOGUE AFUA_4G09220)"/>
    <property type="match status" value="1"/>
</dbReference>
<gene>
    <name evidence="4" type="ORF">BDZ90DRAFT_221745</name>
</gene>
<dbReference type="OrthoDB" id="74360at2759"/>